<dbReference type="FunFam" id="3.40.50.980:FF:000001">
    <property type="entry name" value="Non-ribosomal peptide synthetase"/>
    <property type="match status" value="5"/>
</dbReference>
<dbReference type="PANTHER" id="PTHR45527:SF1">
    <property type="entry name" value="FATTY ACID SYNTHASE"/>
    <property type="match status" value="1"/>
</dbReference>
<feature type="domain" description="Carrier" evidence="7">
    <location>
        <begin position="981"/>
        <end position="1055"/>
    </location>
</feature>
<dbReference type="InterPro" id="IPR010071">
    <property type="entry name" value="AA_adenyl_dom"/>
</dbReference>
<dbReference type="InterPro" id="IPR020802">
    <property type="entry name" value="TesA-like"/>
</dbReference>
<dbReference type="InterPro" id="IPR045851">
    <property type="entry name" value="AMP-bd_C_sf"/>
</dbReference>
<sequence>VVNEGPPPIPRVGRDRPLPLSFAQQRLWYLQQLEPGSGTYNNPTLFRLVGDLDADALQASLDALVARHEVLRSTYTLDGDRAVQVIHPPRGMALQRRDVAGETPEAREAEMQRFCKAYALLPFDLEQGVLRATLLRLEPQVHVLALVFHHAVSDAWCNMVIAHDLTANYAAFLAGQPSPLPELPVQYADYAVWQRDWLDGGELEAQLAWWKQQLTGAPNLELPTDRPRPAVISFAGARHRFTLPPEVVTPLLALGRKNGATTFMVMMALFQTVLSRYSGQEDFVVGTPIAGRTRPEVEWLMGCFINTLPFRSKLSGLPSFVELLGRVRAQALEAYARQDAPFERVLDVLQLPRDLSRTPLFQVSINVVNTPEAKARPAGLELSGVDVPSDTSKFDLGLEVLEGRDGFTCRLEYSTALFDAATMERLAEHLVGLARAIVASPQTPVALLPLLGEAEREQVLGAWNDTFRDYPHDACIQDLFARQVALRPDAVALEFGDERLTYAQLDARSSQWAHLLRERGVGPDVLVAVCLDRSVELIVCLLGILKAGGAYLPLDASYPASRLTAMLEDAPAKLLLTTRKTRESLPLPAELPSLFVEEAPVASLPTTPVVAGTHSRHLAYVDFTSGSTGRPKGVAVEHRSVMRLLHHPTYGRLGPEETFLLVAPISFDPTTLEIWGPLAHGGKLAVFPPTSPSDVDLLAQVIQRHGVTTLLLTSGLFTQVVDVKLEALRGVRRVLVGGDVVSPAHVRRVLESDLGTAVVACYGPTESTLFASTYPVPDAASVGGTMPIGRPIAQTQLYVLDRHGQPVPAGIPGELYIGGDGLARGYISRPELTAERFVPHPFASRPGERLYRTGDLARWRRDGVMDFLGRADNQVKVRGFRIELPEVEAALRAHPDVREAVVVVREDAPGDKRLVAYVVPHGAEPGPGALRDFLRQRLPEYMLPSAFVALAAMPLTSNAKVDRKALPAPGGQRASRKEYAAPRTRLERTLAEVLAQVLRVERVGLDDNFFELGGDSIISLQVVAKARQAGVQLMVKDLFQHPTLGALAAVARESATSLAEQGPVVGDVPLTAIQVDFLEREPTHAHHFNHALLLRARQALVPAHLEQALQALAVHHDALRLKYVRGTDGAWRQRDANPNEAPLTLRQVDLSALPPEERLSAMEQEATRVQETFDLASPPLVRPVLFHFGPGQEQRLLLVIHHLVVDTVSWRILIEDLETVYRQVQSGQVPTLPAKTTSFLSWARRLETHALTDVLGAELVFWSESVRGDVAPLPTDGPGPHTYASHRAVVAELDAEETRLLLQETPIAWRARIDDVLVTALALALSEWTGKPDVLIDLEGHGREELFADADMSRTVGWFTSLTPALLRLPAQGTLGDRLRVVRDTLSAWPNKGIGFGLLRHLGPPEARAALAALPRAQVSFNYLGQLDGATGASTLFSLSEEPVGPNVAPQAVHPHALAVEGAVSGGQLRLAFGYSHLLHHEETVRAVSQRFLSALRELIARRHSEDSRRRTPSDFPLARLSQASLDAVLAAQGPTVEDLFPLSAVQEGMLFHALQDPHAGYYFEHTAWSIHSDVDISLFQRTWQTAVDRNPILRTAFVSRDLESPLQAVHSQVALPFEVHDWRHLPEDARRAGLERLIVVDRARGFDVSRAPLSRMTAVRLADAQWRFIWSHHHLLFDGWSLGLFFQEVFAIYDALRAGTPLPPTGRPPYRDYIAWLGQRDLIEDERFWRNQLAGLSVPTPVPAMRPVAAVASGTVNQPILEVTLPEARTAALEAFARRHQLTLNTLAQAAWALVLARHADTRDVLFGTTLAGRPPELAGSEAMLGLLITTLPVRIALPDDTAPVLPWLQSIQAKLLGIQQHQHTPLVTAHGWSDIPRGVPLFQSLLVFENFPFDESLLRRSTALDLRDLQMGESINYPLAATVLPGRELQMHLAYDENRFAAEAVQRVLGQWRQAMEALIQPEVRLADVSLLPAEDRAWLLRTGRGDAVDFEREATVHARFERQAAETPDADAVVSGETTLSYRQLDARANQLAWHLRSLGVGPEVTVGLCLERSAEAIVALLAVLKAGGAFVPLDPSAPSARKSFLLKDSGASVLVTTQALEEAWRPDVPYVVRVDDAEPVRLSDQLENPPPSAGAGNLAYVIYTSGSTGAPKGVMVQHRSVLNLHGALTRSIYAGLPRGQRITVNAPLYFDASIEQVLQLLDGHCLCIVPEDVRLEPEAMLAWLEHQRIDALDCTPSQLKLLLSAGMLERAHVPALLSVGGEAVDEVTWRQLAATKRTRAFNGYGPTEVTVDATTWAIQDAPQPEPVIGRPVDNLRAYVLDARLDLAPIGTPGELCFSGESVTRGYLGQPALTAERFLPDPFSDAPGARLYRTGDKARWREDGTLEFMGRLDFQVKLRGYRIELGEIEATLRAHPGIRDAVARVHGDRLIAYVAPQVDTSPLGEHLRRHLPEYMVPAAFIALDALPLTPNGKVDRKALPTPDAAPVTERVIEPPATPTEAALVPLWAEVLRVPAVGRHDGFFELGGHSLLATQLVSRLRTHFGVELPLRALLEGPTVAALAERIDALRQSQPQVPVAAASALPALVRAERPDVLPLSFAQHRLWFIEQLGTAGNAYSLPSLLELDGTLDIIVMLAAFDELVRRHEALRTTFRSHEGTPSQVIHPPFPMPLRNVDLSALPTAEEREAEASRLALEETRTPFDLEQGPLFRGLLIKLGPTKHLLLLNTHHIISDGWSTGVLVREMGALYAAFAAEQPSPLPELPVQAADHALWQRGWLQGDVLESQVAYWREQLEGAAPYLELPTDHPRPTRQSFRAGVQPLTLSRELSDALEALAKQTASTPFMVLLAAFQLLLHRYAGQEDVLVGSPIAGRRHAEAEDLIGYFANTVVLRTRVRDTLRFRELLDAVRATTLGAYEHQDLPFEKLVEVLHPERDLGRTPLFQVTFTLQNSPMPELSLPGLTLRPREANPEAILFDLQCILMRTPEGFDGALVFNQDLFEQATVAGMAEHLRVLLEAAVRAPDTRLSQLPWLTEAERQRLLIGWNDTARDYPRDASVAALFAEQATRTPDAVALKAGAETLTYAALDRASNQLAHHLRRQGVRPGHRVGVCLERSFDLVTGLLGILKAGAAYVPVDVKAPAERITWMLQAASVSVLVTQEALADELPQVTDLQVLLDGDAAQIARQPETALDLTVPADALAYVMFTSGSTGRPKGVSVPHRGITRLVRGADFIHFGPDEVFLQLAPVAFDASTLELWGALLNGATLVLAPPKALSLEETGALLRREGITTLWLTAALFEQMVLHQGDALARVKQVLAGGDVLPVERVREHLKRLPPGAVLVNGYGPTENTTFSATHTLRAGDAVGRSVPIGRPLTNSTAWVLDAALQPVPPGVPGTLHVGGDGLAWGYLQRPDLTAERFIPHPFATEPGARLYDTGDRVRWRRDGTLEFLGRTDFQVKLRGFRVEPGEIEAVLRQAPEVDEAVVVVREDVPGDRRLVAYVVSGEDDGVDTNALRAAVQKQLPDYMVPSAIVVLPKLPLSTNGKVDRKALPAPQARTADPAASATPRSDLEKALADIWAEVLHLETVDIHGDFFELGGHSLLATQVVSRIRASLGVELPLGELFRAPTVASLAERLVDARRTQAPPLVRAERTAPPPLSFAQQRLWFIDQLEPGSPLYNMPLALSLNGDLDVDALRASLDALMARHESLRTTFRMEAGKPVQHIHAEGQVPLELVDLTGLGGRAAKQAEAQRLGYAETLRPFDLTRGPVIRALLLKLDAREHLLVLHLHHIVSDGWSLGILVRELTALYEARRAGRSPALPELPVQYADFAVWQRGWLQGGVLQAQVEWWKHQLSGASFVLDVPTDRPRTATASQRGGLIRVTLPRALSERVDALAQAEGATPFMALLAAFQAVLSRVSGQDDVLVGSPIANRRHAETEGLIGFFVNMLVLRGRIGARTTFRELLAQVRATTLGAYEHQDIPFEHLVEALQPERDLGRTPLFQAMFALQNAPVSELAVPGLSVTPAHFEGETLSQFELALDLHRTGDGYEGAFRYAADLFDANTLERFVAHLRRLLEAVCDAPDLPLADVSLVSPEELVRLVRTGSGELVDFERDATLHGLIERQVARTPEAPAVVFGDTSLTYRQLDTRANQLAWRLRSMGVGPEVRVALCLERSVEAVIALLAVLKAGGAFVPLDPGAPSARKDFVLRDSGAAVLVTTEAACGDWSPYGAQELWLDVEQAGLGALSHEPLPALTGPEHLAYVLYTSGSTGTPKGVMAQHRSVLNLHRAMGRALYAGQPRGQRVTVNAPLYFDAVMERVVQLIDGHCLYVVPDALRLEPEAMLAWLEQHRIDSLDCTPAQLKPLLAAGLLERGWVPPLIVLGGDALDSESWRKLAATDRTRAFNAYGPTECTVGTTAAPIQGSPRTEPVIGRPLANLNAYLLDARQRLVPFGTPGELCFSGEGITRGYLGRPDLTAERFLPDPFSAEPGARLYRTGDKARWRKDGTLEFMGRLDFQVKLRGYRIELGEIEATLRTHIGVRDAVALVREDVPGDARLVGYVVTDADMESLREHLRRHLPEYMVPSALVTLPALPLTPNGKVDRKALPSPEAQLRAARSYEAPATPAEVALASLWEELLNVPVVGRNDHFFELGGHSLLATQLVSRIRARFGVDVGVRALFESPTVAALAQRLPDAPEASALPPLRPAATPGPHPLSFAQQRLWFIDQLDPGSALYNMPTALRLSGAVDVPALQQVFDVLVQRHEALRTTFESHDGEPRQHVHPAPTGVLSVVDLTELPDDAREAEVLRLASEAALTPFDLAVGPLARLTLLKLGEQEHVLLLCLHHAIGDGWSMSILVREVTALYEAFRQGQSSPLAPLPVQYPDFAVWQRGWLQGEVLDAQLAWWTQQLAGAPQALALPTDKPRPPQRSARGATFPVRLSQALSEGVEALAQREGATPFMVLLAAFQTLLHRYSGQEDLLVGTSIAGRRHTETEGLIGFFVNTLVLRARFDGRPSFRKLLAQVRTTTLGAYEHQDIPFERLVEAVQPTRDLSRTPLIQALFALQNVPDSEVRLPELTLRPVEVDLPTTKFDLDLTLGRTERGFEGALSYATDLFEPATARRLTEHLIQLLEGAVAKPDAAVDALPLLTAEERQWVLEEWSGETADFESDLPFHTRFEQQVTRTPKAPAVVMGDTSVSFHQLNVRANQLAHYLRSLGVGPDVPVAFCLERSPEAIVAILGILKAGGAYVPLDPAAPEARRAFILENSGAAVLLTTQAHVEAWQPVVRHVVRLDVEARRIESSSPGNPRSGVRPEHLAYVIYTSGSTGMPKGVMIQHRSLAHLQRSLKAACYTPAPPGMRVSLNGPLYFDASVTQLSLMADGHCLCIVPEAARQDPEAMLTWLEQRRIDALDCTPSLFKLLLDAGFLEQAHVPSICFIGGEAMDEVTWRVLAATGRTRAYNAYGPTEGTVASTTERIQGTMQPTPVIGRPMLNVGVYVLDANLNPVSVGVPGELFISGEGLARGYRNRADLTAERFIPHPFSTEPGARMYRTGDRVRWKQDGTLDFMGRVDFQVKLRGYRIEPGEIEAALRTHPGIRDAMVLVREDVPGVQRLVAYVAPEVDTAPLRGHLQRSLPDYMVPAAYVALPVLPLTPNGKVDRAALPAPVDEAANPEARVGPRDEREAMLARLWAEALGVAAVDVRTSFFELGGHSLLAVRLMSAVHRETGHKLPLSALFQAPSVERFAVLLGESAAAEPRPFTPLVPFTTEGPGTAPPFFCVHPVGGNVLAYAELARRLGPDQPFYGLQARGLDGASEPLDTVEALAASYVRALREVQPQGPYHLGGWSLGGVIAYEMAYQLREAGEAVELVALIDSYVPETVPDSEPNLDRTLAVGLFAQDLMGVSLADLAVDTAELATLEPEAALAKVLEAAVQAGALPPGVDAASATGLFQVFEANLEAARRYHPPAMEQRVLRVQAEELVDDTGTGDGGWTALVGERLESHRLPGTHYTLLREPGVQAVAELLAKALRGPGQE</sequence>
<dbReference type="InterPro" id="IPR025110">
    <property type="entry name" value="AMP-bd_C"/>
</dbReference>
<dbReference type="CDD" id="cd19534">
    <property type="entry name" value="E_NRPS"/>
    <property type="match status" value="1"/>
</dbReference>
<feature type="domain" description="Carrier" evidence="7">
    <location>
        <begin position="5677"/>
        <end position="5752"/>
    </location>
</feature>
<proteinExistence type="inferred from homology"/>
<protein>
    <submittedName>
        <fullName evidence="8">Non-ribosomal peptide synthase/polyketide synthase</fullName>
    </submittedName>
</protein>
<dbReference type="FunFam" id="2.30.38.10:FF:000001">
    <property type="entry name" value="Non-ribosomal peptide synthetase PvdI"/>
    <property type="match status" value="5"/>
</dbReference>
<dbReference type="NCBIfam" id="TIGR01720">
    <property type="entry name" value="NRPS-para261"/>
    <property type="match status" value="1"/>
</dbReference>
<comment type="similarity">
    <text evidence="2">Belongs to the ATP-dependent AMP-binding enzyme family.</text>
</comment>
<accession>A0A7Y4JP83</accession>
<dbReference type="InterPro" id="IPR001242">
    <property type="entry name" value="Condensation_dom"/>
</dbReference>
<dbReference type="GO" id="GO:0044550">
    <property type="term" value="P:secondary metabolite biosynthetic process"/>
    <property type="evidence" value="ECO:0007669"/>
    <property type="project" value="UniProtKB-ARBA"/>
</dbReference>
<evidence type="ECO:0000313" key="8">
    <source>
        <dbReference type="EMBL" id="NOK08631.1"/>
    </source>
</evidence>
<evidence type="ECO:0000313" key="9">
    <source>
        <dbReference type="Proteomes" id="UP000528460"/>
    </source>
</evidence>
<dbReference type="GO" id="GO:0031177">
    <property type="term" value="F:phosphopantetheine binding"/>
    <property type="evidence" value="ECO:0007669"/>
    <property type="project" value="InterPro"/>
</dbReference>
<dbReference type="PROSITE" id="PS00455">
    <property type="entry name" value="AMP_BINDING"/>
    <property type="match status" value="5"/>
</dbReference>
<dbReference type="SUPFAM" id="SSF52777">
    <property type="entry name" value="CoA-dependent acyltransferases"/>
    <property type="match status" value="12"/>
</dbReference>
<dbReference type="EMBL" id="JABFJW010000030">
    <property type="protein sequence ID" value="NOK08631.1"/>
    <property type="molecule type" value="Genomic_DNA"/>
</dbReference>
<evidence type="ECO:0000256" key="1">
    <source>
        <dbReference type="ARBA" id="ARBA00001957"/>
    </source>
</evidence>
<evidence type="ECO:0000259" key="7">
    <source>
        <dbReference type="PROSITE" id="PS50075"/>
    </source>
</evidence>
<dbReference type="InterPro" id="IPR009081">
    <property type="entry name" value="PP-bd_ACP"/>
</dbReference>
<dbReference type="SUPFAM" id="SSF56801">
    <property type="entry name" value="Acetyl-CoA synthetase-like"/>
    <property type="match status" value="5"/>
</dbReference>
<dbReference type="FunFam" id="3.30.300.30:FF:000010">
    <property type="entry name" value="Enterobactin synthetase component F"/>
    <property type="match status" value="4"/>
</dbReference>
<dbReference type="Gene3D" id="3.30.559.10">
    <property type="entry name" value="Chloramphenicol acetyltransferase-like domain"/>
    <property type="match status" value="6"/>
</dbReference>
<dbReference type="InterPro" id="IPR010060">
    <property type="entry name" value="NRPS_synth"/>
</dbReference>
<evidence type="ECO:0000256" key="5">
    <source>
        <dbReference type="ARBA" id="ARBA00022737"/>
    </source>
</evidence>
<feature type="domain" description="Carrier" evidence="7">
    <location>
        <begin position="2497"/>
        <end position="2572"/>
    </location>
</feature>
<dbReference type="GO" id="GO:0043041">
    <property type="term" value="P:amino acid activation for nonribosomal peptide biosynthetic process"/>
    <property type="evidence" value="ECO:0007669"/>
    <property type="project" value="TreeGrafter"/>
</dbReference>
<dbReference type="Gene3D" id="2.30.38.10">
    <property type="entry name" value="Luciferase, Domain 3"/>
    <property type="match status" value="5"/>
</dbReference>
<dbReference type="SUPFAM" id="SSF53474">
    <property type="entry name" value="alpha/beta-Hydrolases"/>
    <property type="match status" value="1"/>
</dbReference>
<comment type="cofactor">
    <cofactor evidence="1">
        <name>pantetheine 4'-phosphate</name>
        <dbReference type="ChEBI" id="CHEBI:47942"/>
    </cofactor>
</comment>
<feature type="non-terminal residue" evidence="8">
    <location>
        <position position="1"/>
    </location>
</feature>
<dbReference type="FunFam" id="1.10.1200.10:FF:000016">
    <property type="entry name" value="Non-ribosomal peptide synthase"/>
    <property type="match status" value="3"/>
</dbReference>
<dbReference type="GO" id="GO:0005829">
    <property type="term" value="C:cytosol"/>
    <property type="evidence" value="ECO:0007669"/>
    <property type="project" value="TreeGrafter"/>
</dbReference>
<feature type="domain" description="Carrier" evidence="7">
    <location>
        <begin position="3566"/>
        <end position="3641"/>
    </location>
</feature>
<dbReference type="NCBIfam" id="NF004282">
    <property type="entry name" value="PRK05691.1"/>
    <property type="match status" value="7"/>
</dbReference>
<dbReference type="InterPro" id="IPR023213">
    <property type="entry name" value="CAT-like_dom_sf"/>
</dbReference>
<name>A0A7Y4JP83_9BACT</name>
<organism evidence="8 9">
    <name type="scientific">Corallococcus exercitus</name>
    <dbReference type="NCBI Taxonomy" id="2316736"/>
    <lineage>
        <taxon>Bacteria</taxon>
        <taxon>Pseudomonadati</taxon>
        <taxon>Myxococcota</taxon>
        <taxon>Myxococcia</taxon>
        <taxon>Myxococcales</taxon>
        <taxon>Cystobacterineae</taxon>
        <taxon>Myxococcaceae</taxon>
        <taxon>Corallococcus</taxon>
    </lineage>
</organism>
<evidence type="ECO:0000256" key="6">
    <source>
        <dbReference type="SAM" id="MobiDB-lite"/>
    </source>
</evidence>
<dbReference type="Gene3D" id="3.30.300.30">
    <property type="match status" value="5"/>
</dbReference>
<dbReference type="SMART" id="SM00823">
    <property type="entry name" value="PKS_PP"/>
    <property type="match status" value="5"/>
</dbReference>
<dbReference type="Pfam" id="PF00550">
    <property type="entry name" value="PP-binding"/>
    <property type="match status" value="5"/>
</dbReference>
<comment type="caution">
    <text evidence="8">The sequence shown here is derived from an EMBL/GenBank/DDBJ whole genome shotgun (WGS) entry which is preliminary data.</text>
</comment>
<dbReference type="FunFam" id="3.40.50.12780:FF:000012">
    <property type="entry name" value="Non-ribosomal peptide synthetase"/>
    <property type="match status" value="4"/>
</dbReference>
<dbReference type="FunFam" id="3.30.559.30:FF:000001">
    <property type="entry name" value="Non-ribosomal peptide synthetase"/>
    <property type="match status" value="2"/>
</dbReference>
<dbReference type="SMART" id="SM00824">
    <property type="entry name" value="PKS_TE"/>
    <property type="match status" value="1"/>
</dbReference>
<dbReference type="PROSITE" id="PS00012">
    <property type="entry name" value="PHOSPHOPANTETHEINE"/>
    <property type="match status" value="4"/>
</dbReference>
<evidence type="ECO:0000256" key="4">
    <source>
        <dbReference type="ARBA" id="ARBA00022553"/>
    </source>
</evidence>
<dbReference type="GO" id="GO:0072330">
    <property type="term" value="P:monocarboxylic acid biosynthetic process"/>
    <property type="evidence" value="ECO:0007669"/>
    <property type="project" value="UniProtKB-ARBA"/>
</dbReference>
<feature type="domain" description="Carrier" evidence="7">
    <location>
        <begin position="4622"/>
        <end position="4697"/>
    </location>
</feature>
<reference evidence="8 9" key="1">
    <citation type="submission" date="2020-05" db="EMBL/GenBank/DDBJ databases">
        <authorList>
            <person name="Whitworth D."/>
        </authorList>
    </citation>
    <scope>NUCLEOTIDE SEQUENCE [LARGE SCALE GENOMIC DNA]</scope>
    <source>
        <strain evidence="8 9">CA046A</strain>
    </source>
</reference>
<dbReference type="InterPro" id="IPR029058">
    <property type="entry name" value="AB_hydrolase_fold"/>
</dbReference>
<dbReference type="CDD" id="cd19531">
    <property type="entry name" value="LCL_NRPS-like"/>
    <property type="match status" value="4"/>
</dbReference>
<dbReference type="InterPro" id="IPR020806">
    <property type="entry name" value="PKS_PP-bd"/>
</dbReference>
<dbReference type="Pfam" id="PF13193">
    <property type="entry name" value="AMP-binding_C"/>
    <property type="match status" value="5"/>
</dbReference>
<dbReference type="SUPFAM" id="SSF47336">
    <property type="entry name" value="ACP-like"/>
    <property type="match status" value="5"/>
</dbReference>
<dbReference type="SMART" id="SM01294">
    <property type="entry name" value="PKS_PP_betabranch"/>
    <property type="match status" value="1"/>
</dbReference>
<dbReference type="InterPro" id="IPR020845">
    <property type="entry name" value="AMP-binding_CS"/>
</dbReference>
<dbReference type="CDD" id="cd12117">
    <property type="entry name" value="A_NRPS_Srf_like"/>
    <property type="match status" value="2"/>
</dbReference>
<dbReference type="Gene3D" id="3.30.559.30">
    <property type="entry name" value="Nonribosomal peptide synthetase, condensation domain"/>
    <property type="match status" value="6"/>
</dbReference>
<dbReference type="Pfam" id="PF00668">
    <property type="entry name" value="Condensation"/>
    <property type="match status" value="6"/>
</dbReference>
<dbReference type="PROSITE" id="PS50075">
    <property type="entry name" value="CARRIER"/>
    <property type="match status" value="5"/>
</dbReference>
<dbReference type="FunFam" id="1.10.1200.10:FF:000005">
    <property type="entry name" value="Nonribosomal peptide synthetase 1"/>
    <property type="match status" value="2"/>
</dbReference>
<keyword evidence="5" id="KW-0677">Repeat</keyword>
<dbReference type="PANTHER" id="PTHR45527">
    <property type="entry name" value="NONRIBOSOMAL PEPTIDE SYNTHETASE"/>
    <property type="match status" value="1"/>
</dbReference>
<gene>
    <name evidence="8" type="ORF">HNS30_06250</name>
</gene>
<dbReference type="NCBIfam" id="NF003417">
    <property type="entry name" value="PRK04813.1"/>
    <property type="match status" value="5"/>
</dbReference>
<dbReference type="InterPro" id="IPR001031">
    <property type="entry name" value="Thioesterase"/>
</dbReference>
<dbReference type="FunFam" id="3.30.559.10:FF:000012">
    <property type="entry name" value="Non-ribosomal peptide synthetase"/>
    <property type="match status" value="2"/>
</dbReference>
<dbReference type="CDD" id="cd05930">
    <property type="entry name" value="A_NRPS"/>
    <property type="match status" value="3"/>
</dbReference>
<dbReference type="InterPro" id="IPR036736">
    <property type="entry name" value="ACP-like_sf"/>
</dbReference>
<dbReference type="Proteomes" id="UP000528460">
    <property type="component" value="Unassembled WGS sequence"/>
</dbReference>
<feature type="region of interest" description="Disordered" evidence="6">
    <location>
        <begin position="3546"/>
        <end position="3568"/>
    </location>
</feature>
<dbReference type="CDD" id="cd19543">
    <property type="entry name" value="DCL_NRPS"/>
    <property type="match status" value="1"/>
</dbReference>
<keyword evidence="4" id="KW-0597">Phosphoprotein</keyword>
<dbReference type="Gene3D" id="3.40.50.980">
    <property type="match status" value="10"/>
</dbReference>
<keyword evidence="3" id="KW-0596">Phosphopantetheine</keyword>
<evidence type="ECO:0000256" key="2">
    <source>
        <dbReference type="ARBA" id="ARBA00006432"/>
    </source>
</evidence>
<dbReference type="NCBIfam" id="TIGR01733">
    <property type="entry name" value="AA-adenyl-dom"/>
    <property type="match status" value="5"/>
</dbReference>
<dbReference type="InterPro" id="IPR000873">
    <property type="entry name" value="AMP-dep_synth/lig_dom"/>
</dbReference>
<dbReference type="Gene3D" id="3.40.50.1820">
    <property type="entry name" value="alpha/beta hydrolase"/>
    <property type="match status" value="1"/>
</dbReference>
<dbReference type="Pfam" id="PF00501">
    <property type="entry name" value="AMP-binding"/>
    <property type="match status" value="5"/>
</dbReference>
<dbReference type="Pfam" id="PF00975">
    <property type="entry name" value="Thioesterase"/>
    <property type="match status" value="1"/>
</dbReference>
<dbReference type="InterPro" id="IPR006162">
    <property type="entry name" value="Ppantetheine_attach_site"/>
</dbReference>
<dbReference type="Gene3D" id="1.10.1200.10">
    <property type="entry name" value="ACP-like"/>
    <property type="match status" value="5"/>
</dbReference>
<dbReference type="GO" id="GO:0003824">
    <property type="term" value="F:catalytic activity"/>
    <property type="evidence" value="ECO:0007669"/>
    <property type="project" value="UniProtKB-KW"/>
</dbReference>
<evidence type="ECO:0000256" key="3">
    <source>
        <dbReference type="ARBA" id="ARBA00022450"/>
    </source>
</evidence>